<feature type="region of interest" description="Disordered" evidence="1">
    <location>
        <begin position="120"/>
        <end position="147"/>
    </location>
</feature>
<dbReference type="AlphaFoldDB" id="A0A4V2EYA0"/>
<dbReference type="EMBL" id="SGWX01000001">
    <property type="protein sequence ID" value="RZS62260.1"/>
    <property type="molecule type" value="Genomic_DNA"/>
</dbReference>
<feature type="compositionally biased region" description="Acidic residues" evidence="1">
    <location>
        <begin position="136"/>
        <end position="147"/>
    </location>
</feature>
<evidence type="ECO:0000313" key="3">
    <source>
        <dbReference type="Proteomes" id="UP000293852"/>
    </source>
</evidence>
<organism evidence="2 3">
    <name type="scientific">Xylanimonas ulmi</name>
    <dbReference type="NCBI Taxonomy" id="228973"/>
    <lineage>
        <taxon>Bacteria</taxon>
        <taxon>Bacillati</taxon>
        <taxon>Actinomycetota</taxon>
        <taxon>Actinomycetes</taxon>
        <taxon>Micrococcales</taxon>
        <taxon>Promicromonosporaceae</taxon>
        <taxon>Xylanimonas</taxon>
    </lineage>
</organism>
<accession>A0A4V2EYA0</accession>
<gene>
    <name evidence="2" type="ORF">EV386_2586</name>
</gene>
<feature type="compositionally biased region" description="Low complexity" evidence="1">
    <location>
        <begin position="126"/>
        <end position="135"/>
    </location>
</feature>
<proteinExistence type="predicted"/>
<evidence type="ECO:0000313" key="2">
    <source>
        <dbReference type="EMBL" id="RZS62260.1"/>
    </source>
</evidence>
<dbReference type="Proteomes" id="UP000293852">
    <property type="component" value="Unassembled WGS sequence"/>
</dbReference>
<name>A0A4V2EYA0_9MICO</name>
<keyword evidence="3" id="KW-1185">Reference proteome</keyword>
<comment type="caution">
    <text evidence="2">The sequence shown here is derived from an EMBL/GenBank/DDBJ whole genome shotgun (WGS) entry which is preliminary data.</text>
</comment>
<dbReference type="RefSeq" id="WP_130415574.1">
    <property type="nucleotide sequence ID" value="NZ_SGWX01000001.1"/>
</dbReference>
<protein>
    <submittedName>
        <fullName evidence="2">Uncharacterized protein</fullName>
    </submittedName>
</protein>
<reference evidence="2 3" key="1">
    <citation type="submission" date="2019-02" db="EMBL/GenBank/DDBJ databases">
        <title>Sequencing the genomes of 1000 actinobacteria strains.</title>
        <authorList>
            <person name="Klenk H.-P."/>
        </authorList>
    </citation>
    <scope>NUCLEOTIDE SEQUENCE [LARGE SCALE GENOMIC DNA]</scope>
    <source>
        <strain evidence="2 3">DSM 16932</strain>
    </source>
</reference>
<evidence type="ECO:0000256" key="1">
    <source>
        <dbReference type="SAM" id="MobiDB-lite"/>
    </source>
</evidence>
<sequence>MTTKPVPRAPEPFPDESARALLELAVGAQQVHQEAEIHLAQVVKAAVKAGATWEHVAHWLGAMTADQARERFENADCAVCLDDQAVIALSGVAQRHGLTTLGEAATLVLHWAVENLDRTTAHDGGETTPASAVEAAADDDGEETDDH</sequence>